<dbReference type="InterPro" id="IPR011009">
    <property type="entry name" value="Kinase-like_dom_sf"/>
</dbReference>
<evidence type="ECO:0000313" key="1">
    <source>
        <dbReference type="EMBL" id="GFP90142.1"/>
    </source>
</evidence>
<accession>A0A830BVX3</accession>
<proteinExistence type="predicted"/>
<name>A0A830BVX3_9LAMI</name>
<gene>
    <name evidence="1" type="ORF">PHJA_001158100</name>
</gene>
<reference evidence="1" key="1">
    <citation type="submission" date="2020-07" db="EMBL/GenBank/DDBJ databases">
        <title>Ethylene signaling mediates host invasion by parasitic plants.</title>
        <authorList>
            <person name="Yoshida S."/>
        </authorList>
    </citation>
    <scope>NUCLEOTIDE SEQUENCE</scope>
    <source>
        <strain evidence="1">Okayama</strain>
    </source>
</reference>
<organism evidence="1 2">
    <name type="scientific">Phtheirospermum japonicum</name>
    <dbReference type="NCBI Taxonomy" id="374723"/>
    <lineage>
        <taxon>Eukaryota</taxon>
        <taxon>Viridiplantae</taxon>
        <taxon>Streptophyta</taxon>
        <taxon>Embryophyta</taxon>
        <taxon>Tracheophyta</taxon>
        <taxon>Spermatophyta</taxon>
        <taxon>Magnoliopsida</taxon>
        <taxon>eudicotyledons</taxon>
        <taxon>Gunneridae</taxon>
        <taxon>Pentapetalae</taxon>
        <taxon>asterids</taxon>
        <taxon>lamiids</taxon>
        <taxon>Lamiales</taxon>
        <taxon>Orobanchaceae</taxon>
        <taxon>Orobanchaceae incertae sedis</taxon>
        <taxon>Phtheirospermum</taxon>
    </lineage>
</organism>
<dbReference type="EMBL" id="BMAC01000210">
    <property type="protein sequence ID" value="GFP90142.1"/>
    <property type="molecule type" value="Genomic_DNA"/>
</dbReference>
<sequence length="77" mass="8706">MWSVGCIMAELLLNQVLFQGSCEIRQLLSIYMVLGSPDDLTLMWPRGCSTVSFKIFLFIQSTTTSLRINFLIIVKSS</sequence>
<dbReference type="SUPFAM" id="SSF56112">
    <property type="entry name" value="Protein kinase-like (PK-like)"/>
    <property type="match status" value="1"/>
</dbReference>
<keyword evidence="1" id="KW-0418">Kinase</keyword>
<dbReference type="GO" id="GO:0016301">
    <property type="term" value="F:kinase activity"/>
    <property type="evidence" value="ECO:0007669"/>
    <property type="project" value="UniProtKB-KW"/>
</dbReference>
<comment type="caution">
    <text evidence="1">The sequence shown here is derived from an EMBL/GenBank/DDBJ whole genome shotgun (WGS) entry which is preliminary data.</text>
</comment>
<keyword evidence="1" id="KW-0808">Transferase</keyword>
<dbReference type="OrthoDB" id="272141at2759"/>
<dbReference type="Proteomes" id="UP000653305">
    <property type="component" value="Unassembled WGS sequence"/>
</dbReference>
<dbReference type="Gene3D" id="1.10.510.10">
    <property type="entry name" value="Transferase(Phosphotransferase) domain 1"/>
    <property type="match status" value="1"/>
</dbReference>
<protein>
    <submittedName>
        <fullName evidence="1">Cyclin-dependent kinase b2-1</fullName>
    </submittedName>
</protein>
<dbReference type="AlphaFoldDB" id="A0A830BVX3"/>
<keyword evidence="2" id="KW-1185">Reference proteome</keyword>
<evidence type="ECO:0000313" key="2">
    <source>
        <dbReference type="Proteomes" id="UP000653305"/>
    </source>
</evidence>